<keyword evidence="2" id="KW-1185">Reference proteome</keyword>
<evidence type="ECO:0000313" key="2">
    <source>
        <dbReference type="Proteomes" id="UP000775213"/>
    </source>
</evidence>
<reference evidence="1 2" key="1">
    <citation type="journal article" date="2021" name="Hortic Res">
        <title>Chromosome-scale assembly of the Dendrobium chrysotoxum genome enhances the understanding of orchid evolution.</title>
        <authorList>
            <person name="Zhang Y."/>
            <person name="Zhang G.Q."/>
            <person name="Zhang D."/>
            <person name="Liu X.D."/>
            <person name="Xu X.Y."/>
            <person name="Sun W.H."/>
            <person name="Yu X."/>
            <person name="Zhu X."/>
            <person name="Wang Z.W."/>
            <person name="Zhao X."/>
            <person name="Zhong W.Y."/>
            <person name="Chen H."/>
            <person name="Yin W.L."/>
            <person name="Huang T."/>
            <person name="Niu S.C."/>
            <person name="Liu Z.J."/>
        </authorList>
    </citation>
    <scope>NUCLEOTIDE SEQUENCE [LARGE SCALE GENOMIC DNA]</scope>
    <source>
        <strain evidence="1">Lindl</strain>
    </source>
</reference>
<gene>
    <name evidence="1" type="ORF">IEQ34_011194</name>
</gene>
<accession>A0AAV7GUW5</accession>
<name>A0AAV7GUW5_DENCH</name>
<dbReference type="EMBL" id="JAGFBR010000010">
    <property type="protein sequence ID" value="KAH0460531.1"/>
    <property type="molecule type" value="Genomic_DNA"/>
</dbReference>
<sequence length="63" mass="6779">MEEYVLRLDVTVDDLAITAGVEVGKPPRDADGNVHPLLPFQHGAARDEEGFVQGAAVHVIVDQ</sequence>
<protein>
    <submittedName>
        <fullName evidence="1">Uncharacterized protein</fullName>
    </submittedName>
</protein>
<organism evidence="1 2">
    <name type="scientific">Dendrobium chrysotoxum</name>
    <name type="common">Orchid</name>
    <dbReference type="NCBI Taxonomy" id="161865"/>
    <lineage>
        <taxon>Eukaryota</taxon>
        <taxon>Viridiplantae</taxon>
        <taxon>Streptophyta</taxon>
        <taxon>Embryophyta</taxon>
        <taxon>Tracheophyta</taxon>
        <taxon>Spermatophyta</taxon>
        <taxon>Magnoliopsida</taxon>
        <taxon>Liliopsida</taxon>
        <taxon>Asparagales</taxon>
        <taxon>Orchidaceae</taxon>
        <taxon>Epidendroideae</taxon>
        <taxon>Malaxideae</taxon>
        <taxon>Dendrobiinae</taxon>
        <taxon>Dendrobium</taxon>
    </lineage>
</organism>
<dbReference type="Proteomes" id="UP000775213">
    <property type="component" value="Unassembled WGS sequence"/>
</dbReference>
<proteinExistence type="predicted"/>
<dbReference type="AlphaFoldDB" id="A0AAV7GUW5"/>
<comment type="caution">
    <text evidence="1">The sequence shown here is derived from an EMBL/GenBank/DDBJ whole genome shotgun (WGS) entry which is preliminary data.</text>
</comment>
<evidence type="ECO:0000313" key="1">
    <source>
        <dbReference type="EMBL" id="KAH0460531.1"/>
    </source>
</evidence>